<organism evidence="4 5">
    <name type="scientific">Aspergillus terreus</name>
    <dbReference type="NCBI Taxonomy" id="33178"/>
    <lineage>
        <taxon>Eukaryota</taxon>
        <taxon>Fungi</taxon>
        <taxon>Dikarya</taxon>
        <taxon>Ascomycota</taxon>
        <taxon>Pezizomycotina</taxon>
        <taxon>Eurotiomycetes</taxon>
        <taxon>Eurotiomycetidae</taxon>
        <taxon>Eurotiales</taxon>
        <taxon>Aspergillaceae</taxon>
        <taxon>Aspergillus</taxon>
        <taxon>Aspergillus subgen. Circumdati</taxon>
    </lineage>
</organism>
<dbReference type="Gene3D" id="3.30.560.10">
    <property type="entry name" value="Glucose Oxidase, domain 3"/>
    <property type="match status" value="1"/>
</dbReference>
<dbReference type="Proteomes" id="UP000452235">
    <property type="component" value="Unassembled WGS sequence"/>
</dbReference>
<reference evidence="4 5" key="1">
    <citation type="submission" date="2020-01" db="EMBL/GenBank/DDBJ databases">
        <title>Aspergillus terreus IFO 6365 whole genome shotgun sequence.</title>
        <authorList>
            <person name="Kanamasa S."/>
            <person name="Takahashi H."/>
        </authorList>
    </citation>
    <scope>NUCLEOTIDE SEQUENCE [LARGE SCALE GENOMIC DNA]</scope>
    <source>
        <strain evidence="4 5">IFO 6365</strain>
    </source>
</reference>
<dbReference type="OrthoDB" id="269227at2759"/>
<dbReference type="PANTHER" id="PTHR11552:SF138">
    <property type="entry name" value="DEHYDROGENASE PKFF-RELATED"/>
    <property type="match status" value="1"/>
</dbReference>
<accession>A0A5M3Z9K2</accession>
<dbReference type="Pfam" id="PF00732">
    <property type="entry name" value="GMC_oxred_N"/>
    <property type="match status" value="1"/>
</dbReference>
<dbReference type="EMBL" id="BLJY01000008">
    <property type="protein sequence ID" value="GFF18081.1"/>
    <property type="molecule type" value="Genomic_DNA"/>
</dbReference>
<name>A0A5M3Z9K2_ASPTE</name>
<evidence type="ECO:0000256" key="3">
    <source>
        <dbReference type="RuleBase" id="RU003968"/>
    </source>
</evidence>
<keyword evidence="3" id="KW-0274">FAD</keyword>
<comment type="similarity">
    <text evidence="1 3">Belongs to the GMC oxidoreductase family.</text>
</comment>
<dbReference type="InterPro" id="IPR036188">
    <property type="entry name" value="FAD/NAD-bd_sf"/>
</dbReference>
<dbReference type="SUPFAM" id="SSF51905">
    <property type="entry name" value="FAD/NAD(P)-binding domain"/>
    <property type="match status" value="1"/>
</dbReference>
<dbReference type="InterPro" id="IPR007867">
    <property type="entry name" value="GMC_OxRtase_C"/>
</dbReference>
<dbReference type="GO" id="GO:0050660">
    <property type="term" value="F:flavin adenine dinucleotide binding"/>
    <property type="evidence" value="ECO:0007669"/>
    <property type="project" value="InterPro"/>
</dbReference>
<gene>
    <name evidence="4" type="ORF">ATEIFO6365_0008002200</name>
</gene>
<dbReference type="PROSITE" id="PS00623">
    <property type="entry name" value="GMC_OXRED_1"/>
    <property type="match status" value="1"/>
</dbReference>
<dbReference type="VEuPathDB" id="FungiDB:ATEG_06274"/>
<dbReference type="GO" id="GO:0044550">
    <property type="term" value="P:secondary metabolite biosynthetic process"/>
    <property type="evidence" value="ECO:0007669"/>
    <property type="project" value="TreeGrafter"/>
</dbReference>
<dbReference type="AlphaFoldDB" id="A0A5M3Z9K2"/>
<dbReference type="Gene3D" id="3.50.50.60">
    <property type="entry name" value="FAD/NAD(P)-binding domain"/>
    <property type="match status" value="1"/>
</dbReference>
<sequence length="606" mass="64289">MRVFPTYIAVSGLFGGAFAAFGATNLKGQTKLFGTSFGILAKNASYDYVIVGGGTAGLTVAARLAAQPNVSVAVIEAGSFYEIDNGNISQVPGYGANYLSFNDLAPSPVLVDWGLITEPQEGLNNRQIHYSAGKTLGGSSALNDMIFHRATKGSYQRWAELVDDDTYTWDNLLPYLKKSVEFTKPKDAATYPYDASVYSPEGGPLQVSFPNYRAPCDGFMETAFSKSGLKPIKGLNSGSLNGFAPTTFVINPADQTRSSSEAAFLQEALDTTTMTLYLRTLAKKILFDSNKTANGVLVETNGAEYTISAKKEVIVSAGVFHSPQLLLLSGIGPAESLQGFGIPVISDLAGVGQNLWDHLFIFTSHEMNITTNSGVLADPDLLAEAVELYLNQQTGPLTGIGGGVVGWEKLPSRASFSNSTNETLASFPDDFPEVEYVALAPGSNPASDPLANHFASVTAAIQSTSSRGYVKLRSADPHDAPIININALSHPADANLAVGAIKRLRQFAEATGVRVKEVLPGPEVVSDAEILEWVRNNAVNGYHASSTCAMGNSSNPDAVVDTRAKVYGVSNLRVVDASALPYLPPGHPMSSIYAFAELIAESILSK</sequence>
<keyword evidence="5" id="KW-1185">Reference proteome</keyword>
<protein>
    <submittedName>
        <fullName evidence="4">GMC oxidoreductase</fullName>
    </submittedName>
</protein>
<evidence type="ECO:0000313" key="5">
    <source>
        <dbReference type="Proteomes" id="UP000452235"/>
    </source>
</evidence>
<evidence type="ECO:0000256" key="2">
    <source>
        <dbReference type="ARBA" id="ARBA00023180"/>
    </source>
</evidence>
<dbReference type="InterPro" id="IPR012132">
    <property type="entry name" value="GMC_OxRdtase"/>
</dbReference>
<dbReference type="GO" id="GO:0016614">
    <property type="term" value="F:oxidoreductase activity, acting on CH-OH group of donors"/>
    <property type="evidence" value="ECO:0007669"/>
    <property type="project" value="InterPro"/>
</dbReference>
<dbReference type="SUPFAM" id="SSF54373">
    <property type="entry name" value="FAD-linked reductases, C-terminal domain"/>
    <property type="match status" value="1"/>
</dbReference>
<comment type="caution">
    <text evidence="4">The sequence shown here is derived from an EMBL/GenBank/DDBJ whole genome shotgun (WGS) entry which is preliminary data.</text>
</comment>
<proteinExistence type="inferred from homology"/>
<evidence type="ECO:0000256" key="1">
    <source>
        <dbReference type="ARBA" id="ARBA00010790"/>
    </source>
</evidence>
<dbReference type="Pfam" id="PF05199">
    <property type="entry name" value="GMC_oxred_C"/>
    <property type="match status" value="1"/>
</dbReference>
<keyword evidence="3" id="KW-0285">Flavoprotein</keyword>
<keyword evidence="2" id="KW-0325">Glycoprotein</keyword>
<dbReference type="InterPro" id="IPR000172">
    <property type="entry name" value="GMC_OxRdtase_N"/>
</dbReference>
<dbReference type="PIRSF" id="PIRSF000137">
    <property type="entry name" value="Alcohol_oxidase"/>
    <property type="match status" value="1"/>
</dbReference>
<evidence type="ECO:0000313" key="4">
    <source>
        <dbReference type="EMBL" id="GFF18081.1"/>
    </source>
</evidence>
<dbReference type="PANTHER" id="PTHR11552">
    <property type="entry name" value="GLUCOSE-METHANOL-CHOLINE GMC OXIDOREDUCTASE"/>
    <property type="match status" value="1"/>
</dbReference>